<reference evidence="3" key="1">
    <citation type="submission" date="2016-04" db="EMBL/GenBank/DDBJ databases">
        <authorList>
            <person name="Antunes L.P."/>
            <person name="Martins L.F."/>
            <person name="Pereira R.V."/>
            <person name="Thomas A.M."/>
            <person name="Barbosa D."/>
            <person name="Nascimento L."/>
            <person name="Silva G.M."/>
            <person name="Condomitti G.W."/>
            <person name="Digiampietri L.A."/>
            <person name="Lombardi K.C."/>
            <person name="Ramos P.L."/>
            <person name="Quaggio R.B."/>
            <person name="Oliveira J.C."/>
            <person name="Pascon R.C."/>
            <person name="Cruz J.B."/>
            <person name="Silva A.M."/>
            <person name="Setubal J.C."/>
        </authorList>
    </citation>
    <scope>NUCLEOTIDE SEQUENCE [LARGE SCALE GENOMIC DNA]</scope>
</reference>
<feature type="region of interest" description="Disordered" evidence="1">
    <location>
        <begin position="9"/>
        <end position="31"/>
    </location>
</feature>
<evidence type="ECO:0000313" key="2">
    <source>
        <dbReference type="EMBL" id="OTA42164.1"/>
    </source>
</evidence>
<organism evidence="2 3">
    <name type="scientific">Symbiobacterium thermophilum</name>
    <dbReference type="NCBI Taxonomy" id="2734"/>
    <lineage>
        <taxon>Bacteria</taxon>
        <taxon>Bacillati</taxon>
        <taxon>Bacillota</taxon>
        <taxon>Clostridia</taxon>
        <taxon>Eubacteriales</taxon>
        <taxon>Symbiobacteriaceae</taxon>
        <taxon>Symbiobacterium</taxon>
    </lineage>
</organism>
<dbReference type="EMBL" id="LWLV01000053">
    <property type="protein sequence ID" value="OTA42164.1"/>
    <property type="molecule type" value="Genomic_DNA"/>
</dbReference>
<accession>A0A1Y2T8V1</accession>
<feature type="compositionally biased region" description="Low complexity" evidence="1">
    <location>
        <begin position="13"/>
        <end position="31"/>
    </location>
</feature>
<dbReference type="AlphaFoldDB" id="A0A1Y2T8V1"/>
<name>A0A1Y2T8V1_SYMTR</name>
<proteinExistence type="predicted"/>
<comment type="caution">
    <text evidence="2">The sequence shown here is derived from an EMBL/GenBank/DDBJ whole genome shotgun (WGS) entry which is preliminary data.</text>
</comment>
<evidence type="ECO:0000313" key="3">
    <source>
        <dbReference type="Proteomes" id="UP000194267"/>
    </source>
</evidence>
<protein>
    <submittedName>
        <fullName evidence="2">Uncharacterized protein</fullName>
    </submittedName>
</protein>
<dbReference type="Proteomes" id="UP000194267">
    <property type="component" value="Unassembled WGS sequence"/>
</dbReference>
<gene>
    <name evidence="2" type="ORF">A6D92_01115</name>
</gene>
<sequence>MCRWRAVAQGWKSSIRSSSRGRGSWRTTGATGPLGAGAMFSGGTAVRPRACCGGQIGASCSVYDEVDGVRLTDLPPPEVEDPGNTQWNRVPCRIRLEPVRSTPHWEDARPELAGPGLGENTWEAYNAARQVFAPAPQGGEPAGRLARLEPGPGVALVSGMRPAHAADLAAGLRA</sequence>
<evidence type="ECO:0000256" key="1">
    <source>
        <dbReference type="SAM" id="MobiDB-lite"/>
    </source>
</evidence>